<gene>
    <name evidence="17" type="ORF">F1C12_20535</name>
</gene>
<dbReference type="InterPro" id="IPR040999">
    <property type="entry name" value="Mak_N_cap"/>
</dbReference>
<comment type="subunit">
    <text evidence="3">Monomer.</text>
</comment>
<protein>
    <recommendedName>
        <fullName evidence="5">Maltokinase</fullName>
        <ecNumber evidence="4">2.7.1.175</ecNumber>
    </recommendedName>
    <alternativeName>
        <fullName evidence="13">Maltose-1-phosphate synthase</fullName>
    </alternativeName>
</protein>
<evidence type="ECO:0000256" key="9">
    <source>
        <dbReference type="ARBA" id="ARBA00022777"/>
    </source>
</evidence>
<feature type="domain" description="Aminoglycoside phosphotransferase" evidence="15">
    <location>
        <begin position="220"/>
        <end position="362"/>
    </location>
</feature>
<evidence type="ECO:0000256" key="13">
    <source>
        <dbReference type="ARBA" id="ARBA00031251"/>
    </source>
</evidence>
<evidence type="ECO:0000256" key="5">
    <source>
        <dbReference type="ARBA" id="ARBA00013882"/>
    </source>
</evidence>
<dbReference type="Gene3D" id="3.90.1200.10">
    <property type="match status" value="1"/>
</dbReference>
<dbReference type="EMBL" id="CP043641">
    <property type="protein sequence ID" value="QNE37266.1"/>
    <property type="molecule type" value="Genomic_DNA"/>
</dbReference>
<dbReference type="UniPathway" id="UPA00164"/>
<dbReference type="Pfam" id="PF01636">
    <property type="entry name" value="APH"/>
    <property type="match status" value="1"/>
</dbReference>
<dbReference type="KEGG" id="lse:F1C12_20535"/>
<comment type="pathway">
    <text evidence="1">Glycan biosynthesis; glycogen biosynthesis.</text>
</comment>
<dbReference type="SUPFAM" id="SSF56112">
    <property type="entry name" value="Protein kinase-like (PK-like)"/>
    <property type="match status" value="1"/>
</dbReference>
<evidence type="ECO:0000256" key="10">
    <source>
        <dbReference type="ARBA" id="ARBA00022840"/>
    </source>
</evidence>
<dbReference type="RefSeq" id="WP_185276673.1">
    <property type="nucleotide sequence ID" value="NZ_CP043641.1"/>
</dbReference>
<dbReference type="GO" id="GO:0005978">
    <property type="term" value="P:glycogen biosynthetic process"/>
    <property type="evidence" value="ECO:0007669"/>
    <property type="project" value="UniProtKB-UniPathway"/>
</dbReference>
<dbReference type="AlphaFoldDB" id="A0A7G6YFK1"/>
<evidence type="ECO:0000256" key="2">
    <source>
        <dbReference type="ARBA" id="ARBA00006219"/>
    </source>
</evidence>
<organism evidence="17 18">
    <name type="scientific">Leifsonia shinshuensis</name>
    <dbReference type="NCBI Taxonomy" id="150026"/>
    <lineage>
        <taxon>Bacteria</taxon>
        <taxon>Bacillati</taxon>
        <taxon>Actinomycetota</taxon>
        <taxon>Actinomycetes</taxon>
        <taxon>Micrococcales</taxon>
        <taxon>Microbacteriaceae</taxon>
        <taxon>Leifsonia</taxon>
    </lineage>
</organism>
<evidence type="ECO:0000256" key="7">
    <source>
        <dbReference type="ARBA" id="ARBA00022679"/>
    </source>
</evidence>
<keyword evidence="10" id="KW-0067">ATP-binding</keyword>
<feature type="domain" description="Maltokinase N-terminal cap" evidence="16">
    <location>
        <begin position="11"/>
        <end position="94"/>
    </location>
</feature>
<dbReference type="GO" id="GO:0016301">
    <property type="term" value="F:kinase activity"/>
    <property type="evidence" value="ECO:0007669"/>
    <property type="project" value="UniProtKB-KW"/>
</dbReference>
<evidence type="ECO:0000256" key="11">
    <source>
        <dbReference type="ARBA" id="ARBA00023056"/>
    </source>
</evidence>
<keyword evidence="6" id="KW-0321">Glycogen metabolism</keyword>
<reference evidence="18" key="1">
    <citation type="submission" date="2019-09" db="EMBL/GenBank/DDBJ databases">
        <title>Antimicrobial potential of Antarctic Bacteria.</title>
        <authorList>
            <person name="Benaud N."/>
            <person name="Edwards R.J."/>
            <person name="Ferrari B.C."/>
        </authorList>
    </citation>
    <scope>NUCLEOTIDE SEQUENCE [LARGE SCALE GENOMIC DNA]</scope>
    <source>
        <strain evidence="18">INR9</strain>
    </source>
</reference>
<dbReference type="InterPro" id="IPR002575">
    <property type="entry name" value="Aminoglycoside_PTrfase"/>
</dbReference>
<evidence type="ECO:0000313" key="17">
    <source>
        <dbReference type="EMBL" id="QNE37266.1"/>
    </source>
</evidence>
<evidence type="ECO:0000256" key="1">
    <source>
        <dbReference type="ARBA" id="ARBA00004964"/>
    </source>
</evidence>
<evidence type="ECO:0000256" key="6">
    <source>
        <dbReference type="ARBA" id="ARBA00022600"/>
    </source>
</evidence>
<sequence length="451" mass="48610">MTELTELVGSWMRRQRWYSTKAFEPRLRLLGSFELERAPETADDGSRIVTHFFCDDAPRTPRVYQVPLVARVQRDGDPAGYVGEAGGRHLYDGPVEEAYVAALAALMTGAGAADGEHARAGGHTLGERIPVLSSRRLSAEQSNTSIVAELGDRLALVKVFRVVQDGENPDISTLAALTAGGSERTPALLGWLTGSWPAPDGASAAGELALMQDFVPGAEDGWELAVGAAESGEDFTERAYALGAGTAELHRLLAGVLPTKRAETEDVRAALDGMFQRLTITTTEVPEVETLRAEIASVYAAAAAAPLPVLQRIHGDLHLGQVLFSPERGWQFIDFEGEPLRPLAERALPDATMRDVAGMLRSFDYVAGSLARREPPVDASTWAADARTAYLEGYASVAGDVLDEFHELLAAFELDKAVYEITYEARHRPSWIPIPRAAVDRLLSDAAGVAH</sequence>
<comment type="catalytic activity">
    <reaction evidence="14">
        <text>D-maltose + ATP = alpha-maltose 1-phosphate + ADP + H(+)</text>
        <dbReference type="Rhea" id="RHEA:31915"/>
        <dbReference type="ChEBI" id="CHEBI:15378"/>
        <dbReference type="ChEBI" id="CHEBI:17306"/>
        <dbReference type="ChEBI" id="CHEBI:30616"/>
        <dbReference type="ChEBI" id="CHEBI:63576"/>
        <dbReference type="ChEBI" id="CHEBI:456216"/>
        <dbReference type="EC" id="2.7.1.175"/>
    </reaction>
</comment>
<evidence type="ECO:0000313" key="18">
    <source>
        <dbReference type="Proteomes" id="UP000515511"/>
    </source>
</evidence>
<evidence type="ECO:0000259" key="16">
    <source>
        <dbReference type="Pfam" id="PF18085"/>
    </source>
</evidence>
<evidence type="ECO:0000256" key="8">
    <source>
        <dbReference type="ARBA" id="ARBA00022741"/>
    </source>
</evidence>
<evidence type="ECO:0000259" key="15">
    <source>
        <dbReference type="Pfam" id="PF01636"/>
    </source>
</evidence>
<evidence type="ECO:0000256" key="12">
    <source>
        <dbReference type="ARBA" id="ARBA00023277"/>
    </source>
</evidence>
<dbReference type="Proteomes" id="UP000515511">
    <property type="component" value="Chromosome"/>
</dbReference>
<dbReference type="InterPro" id="IPR011009">
    <property type="entry name" value="Kinase-like_dom_sf"/>
</dbReference>
<accession>A0A7G6YFK1</accession>
<dbReference type="Pfam" id="PF18085">
    <property type="entry name" value="Mak_N_cap"/>
    <property type="match status" value="1"/>
</dbReference>
<keyword evidence="12" id="KW-0119">Carbohydrate metabolism</keyword>
<keyword evidence="8" id="KW-0547">Nucleotide-binding</keyword>
<dbReference type="EC" id="2.7.1.175" evidence="4"/>
<keyword evidence="9" id="KW-0418">Kinase</keyword>
<evidence type="ECO:0000256" key="3">
    <source>
        <dbReference type="ARBA" id="ARBA00011245"/>
    </source>
</evidence>
<comment type="similarity">
    <text evidence="2">Belongs to the aminoglycoside phosphotransferase family.</text>
</comment>
<name>A0A7G6YFK1_9MICO</name>
<keyword evidence="11" id="KW-0320">Glycogen biosynthesis</keyword>
<dbReference type="GO" id="GO:0005524">
    <property type="term" value="F:ATP binding"/>
    <property type="evidence" value="ECO:0007669"/>
    <property type="project" value="UniProtKB-KW"/>
</dbReference>
<keyword evidence="7 17" id="KW-0808">Transferase</keyword>
<evidence type="ECO:0000256" key="14">
    <source>
        <dbReference type="ARBA" id="ARBA00049067"/>
    </source>
</evidence>
<evidence type="ECO:0000256" key="4">
    <source>
        <dbReference type="ARBA" id="ARBA00011962"/>
    </source>
</evidence>
<proteinExistence type="inferred from homology"/>